<evidence type="ECO:0000259" key="1">
    <source>
        <dbReference type="Pfam" id="PF12891"/>
    </source>
</evidence>
<protein>
    <submittedName>
        <fullName evidence="2">Glycoside hydrolase family 44</fullName>
    </submittedName>
</protein>
<gene>
    <name evidence="2" type="ORF">SAMN02949497_2886</name>
</gene>
<dbReference type="OrthoDB" id="9803686at2"/>
<dbReference type="Proteomes" id="UP000192923">
    <property type="component" value="Unassembled WGS sequence"/>
</dbReference>
<dbReference type="Pfam" id="PF12891">
    <property type="entry name" value="Glyco_hydro_44"/>
    <property type="match status" value="1"/>
</dbReference>
<dbReference type="EMBL" id="FXAM01000001">
    <property type="protein sequence ID" value="SMF95521.1"/>
    <property type="molecule type" value="Genomic_DNA"/>
</dbReference>
<proteinExistence type="predicted"/>
<evidence type="ECO:0000313" key="3">
    <source>
        <dbReference type="Proteomes" id="UP000192923"/>
    </source>
</evidence>
<name>A0A1Y6CYU5_9GAMM</name>
<evidence type="ECO:0000313" key="2">
    <source>
        <dbReference type="EMBL" id="SMF95521.1"/>
    </source>
</evidence>
<keyword evidence="2" id="KW-0378">Hydrolase</keyword>
<dbReference type="RefSeq" id="WP_085213815.1">
    <property type="nucleotide sequence ID" value="NZ_FXAM01000001.1"/>
</dbReference>
<sequence>MYARPWPPKIWPLARLCLWFWLLVATLPGHAALGYIPVYDSGFVGQWGINNWPPVAVTDPNAQAPGRSGKAIEVRFSGQGNLWKAFGIGPADWNNPPVYYLNEVRTIEFDVYIAADSVKTENLQFIFEDGGYADMHRLVDFIPGWADMTADQRFGHWFHIRVNLAQLHPKIFRFSRFVLWNIDDGTGIVSEPHFYVAAVKLGWTPDTKPPVIKLGSATLSSTYDQLALVFKTNEATLYRLEYGVNDYSHQVQDLQNWGTAHKVNLTGLTPGTTVRYRFTALDHRIDPQATPNQSVLEGNYVLPPAPTTPPTLSTPTATGVEGHKITLKWTTDRPCTAELSFQKQGGAETLRRTLTDFATARSLLIDLLEPSAAYTGTLKVTDHFGNQASSAVAFTTKAGSSVDVGVTLNPANRKPISPYIYGSNQNHGAPQYTFGRLGGNRWTAYNWENNASNAGVDYLNENDDYLPWVEGVPANQYNVPGRAVSYEVDKVFAATGHAEAVLVTVPILGYVAADKGPGGDVADSGPNYLQTRFKQVDLEKNAPFTTMPDTADPFVFTDEYINWIKTVVKPAHPGKQVFYSLDNEPDIWFASHPRIEPHQESYDSLCQKNQAAAETIKTVDPNAMVFGFVSYGWYGFTYLQGAPDGGGSDHASKGDFTEYYLDRMRQAETTAGKRLVDVLDLHFYTEAKSAGGSPVGYYWDGSQMATLNTPEVVAARLQATRSLWDAGYVENSWIPGVLPEGDKAIRLIPRMKAKIDAHYPGTKFAITEYNYGGGNHISGALAEADALGIFGQQGVFAATRWQMGGTEPFIEAAFLMYRSFDGKAANFGDIALDAQSADVTKVSVYASVDSSVAGRSVFVAINRSDKAQDVGLQGLPNQGTARVYRLAGTATTPVYMGSVPVTKTQLVVALPPMSVSTLEIR</sequence>
<dbReference type="STRING" id="1760988.SAMN02949497_2886"/>
<accession>A0A1Y6CYU5</accession>
<dbReference type="InterPro" id="IPR017853">
    <property type="entry name" value="GH"/>
</dbReference>
<dbReference type="Gene3D" id="2.60.40.1180">
    <property type="entry name" value="Golgi alpha-mannosidase II"/>
    <property type="match status" value="1"/>
</dbReference>
<keyword evidence="3" id="KW-1185">Reference proteome</keyword>
<dbReference type="InterPro" id="IPR024745">
    <property type="entry name" value="GH44_cat"/>
</dbReference>
<dbReference type="AlphaFoldDB" id="A0A1Y6CYU5"/>
<organism evidence="2 3">
    <name type="scientific">Methylomagnum ishizawai</name>
    <dbReference type="NCBI Taxonomy" id="1760988"/>
    <lineage>
        <taxon>Bacteria</taxon>
        <taxon>Pseudomonadati</taxon>
        <taxon>Pseudomonadota</taxon>
        <taxon>Gammaproteobacteria</taxon>
        <taxon>Methylococcales</taxon>
        <taxon>Methylococcaceae</taxon>
        <taxon>Methylomagnum</taxon>
    </lineage>
</organism>
<dbReference type="GO" id="GO:0016787">
    <property type="term" value="F:hydrolase activity"/>
    <property type="evidence" value="ECO:0007669"/>
    <property type="project" value="UniProtKB-KW"/>
</dbReference>
<dbReference type="InterPro" id="IPR013780">
    <property type="entry name" value="Glyco_hydro_b"/>
</dbReference>
<reference evidence="2 3" key="1">
    <citation type="submission" date="2016-12" db="EMBL/GenBank/DDBJ databases">
        <authorList>
            <person name="Song W.-J."/>
            <person name="Kurnit D.M."/>
        </authorList>
    </citation>
    <scope>NUCLEOTIDE SEQUENCE [LARGE SCALE GENOMIC DNA]</scope>
    <source>
        <strain evidence="2 3">175</strain>
    </source>
</reference>
<feature type="domain" description="Glycoside hydrolase family 44 catalytic" evidence="1">
    <location>
        <begin position="451"/>
        <end position="687"/>
    </location>
</feature>
<dbReference type="SUPFAM" id="SSF51445">
    <property type="entry name" value="(Trans)glycosidases"/>
    <property type="match status" value="1"/>
</dbReference>
<dbReference type="Gene3D" id="3.20.20.80">
    <property type="entry name" value="Glycosidases"/>
    <property type="match status" value="1"/>
</dbReference>